<comment type="caution">
    <text evidence="8">The sequence shown here is derived from an EMBL/GenBank/DDBJ whole genome shotgun (WGS) entry which is preliminary data.</text>
</comment>
<keyword evidence="3 5" id="KW-1015">Disulfide bond</keyword>
<evidence type="ECO:0000256" key="4">
    <source>
        <dbReference type="ARBA" id="ARBA00023180"/>
    </source>
</evidence>
<dbReference type="EMBL" id="JTDF01013097">
    <property type="protein sequence ID" value="KAF8563250.1"/>
    <property type="molecule type" value="Genomic_DNA"/>
</dbReference>
<dbReference type="OrthoDB" id="536948at2759"/>
<keyword evidence="2" id="KW-0677">Repeat</keyword>
<feature type="region of interest" description="Disordered" evidence="6">
    <location>
        <begin position="1730"/>
        <end position="1749"/>
    </location>
</feature>
<dbReference type="Gene3D" id="2.160.20.10">
    <property type="entry name" value="Single-stranded right-handed beta-helix, Pectin lyase-like"/>
    <property type="match status" value="2"/>
</dbReference>
<dbReference type="Pfam" id="PF00530">
    <property type="entry name" value="SRCR"/>
    <property type="match status" value="1"/>
</dbReference>
<dbReference type="GO" id="GO:0045217">
    <property type="term" value="P:cell-cell junction maintenance"/>
    <property type="evidence" value="ECO:0007669"/>
    <property type="project" value="TreeGrafter"/>
</dbReference>
<accession>A0A8T0D5Y7</accession>
<evidence type="ECO:0000256" key="5">
    <source>
        <dbReference type="PROSITE-ProRule" id="PRU00196"/>
    </source>
</evidence>
<dbReference type="Proteomes" id="UP000699462">
    <property type="component" value="Unassembled WGS sequence"/>
</dbReference>
<evidence type="ECO:0000259" key="7">
    <source>
        <dbReference type="PROSITE" id="PS50287"/>
    </source>
</evidence>
<evidence type="ECO:0000256" key="2">
    <source>
        <dbReference type="ARBA" id="ARBA00022737"/>
    </source>
</evidence>
<evidence type="ECO:0000256" key="6">
    <source>
        <dbReference type="SAM" id="MobiDB-lite"/>
    </source>
</evidence>
<comment type="caution">
    <text evidence="5">Lacks conserved residue(s) required for the propagation of feature annotation.</text>
</comment>
<keyword evidence="4" id="KW-0325">Glycoprotein</keyword>
<dbReference type="GO" id="GO:0016020">
    <property type="term" value="C:membrane"/>
    <property type="evidence" value="ECO:0007669"/>
    <property type="project" value="InterPro"/>
</dbReference>
<reference evidence="8 9" key="1">
    <citation type="submission" date="2019-07" db="EMBL/GenBank/DDBJ databases">
        <title>Annotation for the trematode Paragonimus westermani.</title>
        <authorList>
            <person name="Choi Y.-J."/>
        </authorList>
    </citation>
    <scope>NUCLEOTIDE SEQUENCE [LARGE SCALE GENOMIC DNA]</scope>
    <source>
        <strain evidence="8">180907_Pwestermani</strain>
    </source>
</reference>
<organism evidence="8 9">
    <name type="scientific">Paragonimus westermani</name>
    <dbReference type="NCBI Taxonomy" id="34504"/>
    <lineage>
        <taxon>Eukaryota</taxon>
        <taxon>Metazoa</taxon>
        <taxon>Spiralia</taxon>
        <taxon>Lophotrochozoa</taxon>
        <taxon>Platyhelminthes</taxon>
        <taxon>Trematoda</taxon>
        <taxon>Digenea</taxon>
        <taxon>Plagiorchiida</taxon>
        <taxon>Troglotremata</taxon>
        <taxon>Troglotrematidae</taxon>
        <taxon>Paragonimus</taxon>
    </lineage>
</organism>
<evidence type="ECO:0000313" key="8">
    <source>
        <dbReference type="EMBL" id="KAF8563250.1"/>
    </source>
</evidence>
<dbReference type="InterPro" id="IPR011050">
    <property type="entry name" value="Pectin_lyase_fold/virulence"/>
</dbReference>
<name>A0A8T0D5Y7_9TREM</name>
<dbReference type="PANTHER" id="PTHR47653">
    <property type="entry name" value="PROTEIN BARK BEETLE"/>
    <property type="match status" value="1"/>
</dbReference>
<dbReference type="InterPro" id="IPR006626">
    <property type="entry name" value="PbH1"/>
</dbReference>
<gene>
    <name evidence="8" type="ORF">P879_05448</name>
</gene>
<protein>
    <recommendedName>
        <fullName evidence="7">SRCR domain-containing protein</fullName>
    </recommendedName>
</protein>
<sequence length="1795" mass="201296">MHQTAALSSSPYPPVLKYVRLTNNAYDAINFSLIRGPAILQDVTLEDNGGHGAAVSSLLGYVRFTRVTTRRNGGDGSHIRMVSGTLYHWPDEAPELVHRAQWPCRPGAIPASPVFPFLVVAELPGPTFRASGSCELQVESDQVLQVLTVTLLEVLHDPLASGTVDIWDSSTNEQLAHWELRNTSDPQSRVGVRDGSVYQGISSVKNKIRIHFSWEKPAEQAVCSQLAGCVRAIMQVSVGQTTVPEVEILDSKFEENMHRGLTISNAWSYVRIVNSLFAYNQFDAGLKLINGSTDLYVHNCSFLQNERTGLNVSTTGGFRQINQSLFAHNRGHGLSVWNPQWPQNGRKSNGMIETHVYTSQFVANWWNGIQFYNSCLPMKLLVNLSQFEMNGVNGIRVYSCLNGTMAAMTNFTVGYSNFKANRRAAIWVEPMTWMHGHMTNCTFTNHQHGTIRIDNSLDLVKAEIYRSFPVDYIITNSEFTGNTGPSVIDVRLTELSELQHIRLVYDKFIGNSIRMRTNLLNPRSSAPAVIAIGSSHIIVQRNHFWNPESDIEIASHLSAPDKRINATMNFWGSLSDWGLTEWGAIHEAVQGKLFDQNHRYTLARIDYHPVLKDPDLQSNFNTANEPPFVPEFMKTDQRSGQIQIGGRIAVERNRQIELTPLADQEAYYHVTKDILVPAGGILVVHPGVRLYFENGLGLFSQGELKLVGTEAMEIQMDLLDRKQTDTLGVLVLPNFTISETETTDEIPNHLLAYGNRSIRLTGGQWETNIYLGRLELLAPLGNDEVPVQSTMDSKEAVWGTVCDHGFGLHAAMLSCSALGLVAHPKASYHHFLSDWFVSRAVRDQIASNADLWANASQMPIHLANLDCQGHETELFQCRGDRALKHSCPHSADVVIRCHLPGWAGVHVTASDPGSRTPIRHVRITNAGLLDYTSTEFVPSLQLDYYSETIVDLQITQGLSHGLQIFFSHPLLGAAISDSRIANNFETGLLTRTSGLRVHRCRLERNLLGAGLEYNPIMTPQDMFTFNSGFVQTLTLFNQAVPTGIQRKTLPEGWQLITAQEKLHPTGVTFVNVPSGHLYEKTIYRTELMADDPHQMHQIILHLLNFPVVNSPTSKDQAAVTPNATIGPTPLLPGLLPTSKLPCHTLRCLPLDGNTVEELIIFDGPMDNNDPDRLYSWHIPRDLIRLPLISAGPQLTIEFRIHGIRSGSLLFALETRDFQHTQQPRQFPGSGADAHYAAFQFEPDTRYSPIPNLVVRDTVVQQNAAGLRLHHYNDPLDRWDRLFWRHTAEVFTMSNVSLIENKGVAIHIPSVSRFAEDWYLPSYAENGQTTERLSFIAYLLENCLLTDNAGGSILAEHNHVEFANNVWSYQISNCSFRRNGHGSKHADPGPAPSEVVVSSKLKGLVFQMPFVSTQFDWRYQPVTTHRLRFLKNEFHDNRQFTFVIDGYHAHVEMTENTFENNTCQEIWPDQGSVQQGLLHFRGMEKSIQMLNNRFVRNHDCQYILQFHGLSQAPTAEKVTAHLARNIFQQNTCFSVSFNQSDFPTPRMCYTVGFFGTQNGTLRHNVFDNHKPRGAGSGLGMRYELMAGVHSAKVPNFFDARLNYWATSNATEIEERIFQFDNWNSFSIVQFDDFFLNEQLSNTDITKAQSVHRMTDSSRTGTLGGRLTSNLHLIYREEPYRVYSDLTVMPGCELRIDAGVKLEFAPHIGLLVLGRLVARGFRSQPIRFGPIPVQSNLPTRPPPGRSNEMRQVKSEHPLVVGSEDATVGVVGRVGLTTAFVRLLGGERVSRHINSACY</sequence>
<dbReference type="PANTHER" id="PTHR47653:SF1">
    <property type="entry name" value="DELETED IN MALIGNANT BRAIN TUMORS 1 PROTEIN"/>
    <property type="match status" value="1"/>
</dbReference>
<evidence type="ECO:0000256" key="1">
    <source>
        <dbReference type="ARBA" id="ARBA00022729"/>
    </source>
</evidence>
<feature type="domain" description="SRCR" evidence="7">
    <location>
        <begin position="758"/>
        <end position="898"/>
    </location>
</feature>
<feature type="disulfide bond" evidence="5">
    <location>
        <begin position="867"/>
        <end position="877"/>
    </location>
</feature>
<dbReference type="PROSITE" id="PS50287">
    <property type="entry name" value="SRCR_2"/>
    <property type="match status" value="1"/>
</dbReference>
<dbReference type="InterPro" id="IPR053243">
    <property type="entry name" value="SJ_maturation_regulator"/>
</dbReference>
<dbReference type="InterPro" id="IPR012334">
    <property type="entry name" value="Pectin_lyas_fold"/>
</dbReference>
<keyword evidence="1" id="KW-0732">Signal</keyword>
<dbReference type="Gene3D" id="3.10.250.10">
    <property type="entry name" value="SRCR-like domain"/>
    <property type="match status" value="1"/>
</dbReference>
<dbReference type="SMART" id="SM00710">
    <property type="entry name" value="PbH1"/>
    <property type="match status" value="10"/>
</dbReference>
<dbReference type="InterPro" id="IPR001190">
    <property type="entry name" value="SRCR"/>
</dbReference>
<dbReference type="SUPFAM" id="SSF56487">
    <property type="entry name" value="SRCR-like"/>
    <property type="match status" value="1"/>
</dbReference>
<evidence type="ECO:0000313" key="9">
    <source>
        <dbReference type="Proteomes" id="UP000699462"/>
    </source>
</evidence>
<evidence type="ECO:0000256" key="3">
    <source>
        <dbReference type="ARBA" id="ARBA00023157"/>
    </source>
</evidence>
<dbReference type="SUPFAM" id="SSF51126">
    <property type="entry name" value="Pectin lyase-like"/>
    <property type="match status" value="2"/>
</dbReference>
<dbReference type="InterPro" id="IPR036772">
    <property type="entry name" value="SRCR-like_dom_sf"/>
</dbReference>
<keyword evidence="9" id="KW-1185">Reference proteome</keyword>
<dbReference type="SMART" id="SM00202">
    <property type="entry name" value="SR"/>
    <property type="match status" value="1"/>
</dbReference>
<proteinExistence type="predicted"/>